<evidence type="ECO:0000256" key="3">
    <source>
        <dbReference type="ARBA" id="ARBA00008267"/>
    </source>
</evidence>
<feature type="compositionally biased region" description="Polar residues" evidence="14">
    <location>
        <begin position="333"/>
        <end position="346"/>
    </location>
</feature>
<comment type="caution">
    <text evidence="16">The sequence shown here is derived from an EMBL/GenBank/DDBJ whole genome shotgun (WGS) entry which is preliminary data.</text>
</comment>
<feature type="compositionally biased region" description="Polar residues" evidence="14">
    <location>
        <begin position="1218"/>
        <end position="1234"/>
    </location>
</feature>
<dbReference type="FunFam" id="1.25.40.20:FF:000165">
    <property type="entry name" value="calmodulin-binding transcription activator 1 isoform X2"/>
    <property type="match status" value="1"/>
</dbReference>
<keyword evidence="9" id="KW-0804">Transcription</keyword>
<evidence type="ECO:0000256" key="10">
    <source>
        <dbReference type="ARBA" id="ARBA00023242"/>
    </source>
</evidence>
<name>A0AAN8M693_9TELE</name>
<dbReference type="Pfam" id="PF03859">
    <property type="entry name" value="CG-1"/>
    <property type="match status" value="1"/>
</dbReference>
<feature type="compositionally biased region" description="Polar residues" evidence="14">
    <location>
        <begin position="371"/>
        <end position="402"/>
    </location>
</feature>
<dbReference type="PANTHER" id="PTHR23335:SF11">
    <property type="entry name" value="CALMODULIN-BINDING TRANSCRIPTION ACTIVATOR 1"/>
    <property type="match status" value="1"/>
</dbReference>
<keyword evidence="4" id="KW-0963">Cytoplasm</keyword>
<feature type="compositionally biased region" description="Acidic residues" evidence="14">
    <location>
        <begin position="58"/>
        <end position="67"/>
    </location>
</feature>
<dbReference type="PROSITE" id="PS51437">
    <property type="entry name" value="CG_1"/>
    <property type="match status" value="1"/>
</dbReference>
<dbReference type="EMBL" id="JAGTTL010000006">
    <property type="protein sequence ID" value="KAK6321452.1"/>
    <property type="molecule type" value="Genomic_DNA"/>
</dbReference>
<dbReference type="GO" id="GO:0007399">
    <property type="term" value="P:nervous system development"/>
    <property type="evidence" value="ECO:0007669"/>
    <property type="project" value="UniProtKB-ARBA"/>
</dbReference>
<evidence type="ECO:0000256" key="2">
    <source>
        <dbReference type="ARBA" id="ARBA00004496"/>
    </source>
</evidence>
<evidence type="ECO:0000256" key="7">
    <source>
        <dbReference type="ARBA" id="ARBA00023043"/>
    </source>
</evidence>
<dbReference type="SMART" id="SM01076">
    <property type="entry name" value="CG-1"/>
    <property type="match status" value="1"/>
</dbReference>
<accession>A0AAN8M693</accession>
<comment type="subunit">
    <text evidence="11">May interact with calmodulin.</text>
</comment>
<proteinExistence type="inferred from homology"/>
<dbReference type="GO" id="GO:0005634">
    <property type="term" value="C:nucleus"/>
    <property type="evidence" value="ECO:0007669"/>
    <property type="project" value="UniProtKB-SubCell"/>
</dbReference>
<dbReference type="FunFam" id="2.60.40.10:FF:000089">
    <property type="entry name" value="calmodulin-binding transcription activator 2 isoform X1"/>
    <property type="match status" value="1"/>
</dbReference>
<dbReference type="SUPFAM" id="SSF48403">
    <property type="entry name" value="Ankyrin repeat"/>
    <property type="match status" value="1"/>
</dbReference>
<feature type="compositionally biased region" description="Basic and acidic residues" evidence="14">
    <location>
        <begin position="716"/>
        <end position="727"/>
    </location>
</feature>
<feature type="region of interest" description="Disordered" evidence="14">
    <location>
        <begin position="309"/>
        <end position="402"/>
    </location>
</feature>
<keyword evidence="8" id="KW-0010">Activator</keyword>
<reference evidence="16 17" key="1">
    <citation type="submission" date="2021-04" db="EMBL/GenBank/DDBJ databases">
        <authorList>
            <person name="De Guttry C."/>
            <person name="Zahm M."/>
            <person name="Klopp C."/>
            <person name="Cabau C."/>
            <person name="Louis A."/>
            <person name="Berthelot C."/>
            <person name="Parey E."/>
            <person name="Roest Crollius H."/>
            <person name="Montfort J."/>
            <person name="Robinson-Rechavi M."/>
            <person name="Bucao C."/>
            <person name="Bouchez O."/>
            <person name="Gislard M."/>
            <person name="Lluch J."/>
            <person name="Milhes M."/>
            <person name="Lampietro C."/>
            <person name="Lopez Roques C."/>
            <person name="Donnadieu C."/>
            <person name="Braasch I."/>
            <person name="Desvignes T."/>
            <person name="Postlethwait J."/>
            <person name="Bobe J."/>
            <person name="Wedekind C."/>
            <person name="Guiguen Y."/>
        </authorList>
    </citation>
    <scope>NUCLEOTIDE SEQUENCE [LARGE SCALE GENOMIC DNA]</scope>
    <source>
        <strain evidence="16">Cs_M1</strain>
        <tissue evidence="16">Blood</tissue>
    </source>
</reference>
<keyword evidence="10" id="KW-0539">Nucleus</keyword>
<dbReference type="GO" id="GO:0006357">
    <property type="term" value="P:regulation of transcription by RNA polymerase II"/>
    <property type="evidence" value="ECO:0007669"/>
    <property type="project" value="TreeGrafter"/>
</dbReference>
<feature type="compositionally biased region" description="Low complexity" evidence="14">
    <location>
        <begin position="1244"/>
        <end position="1255"/>
    </location>
</feature>
<keyword evidence="5" id="KW-0677">Repeat</keyword>
<evidence type="ECO:0000256" key="5">
    <source>
        <dbReference type="ARBA" id="ARBA00022737"/>
    </source>
</evidence>
<dbReference type="InterPro" id="IPR013783">
    <property type="entry name" value="Ig-like_fold"/>
</dbReference>
<evidence type="ECO:0000256" key="14">
    <source>
        <dbReference type="SAM" id="MobiDB-lite"/>
    </source>
</evidence>
<protein>
    <recommendedName>
        <fullName evidence="13">Calmodulin-binding transcription activator 1</fullName>
    </recommendedName>
</protein>
<evidence type="ECO:0000256" key="1">
    <source>
        <dbReference type="ARBA" id="ARBA00004123"/>
    </source>
</evidence>
<feature type="compositionally biased region" description="Polar residues" evidence="14">
    <location>
        <begin position="1301"/>
        <end position="1322"/>
    </location>
</feature>
<feature type="compositionally biased region" description="Pro residues" evidence="14">
    <location>
        <begin position="1467"/>
        <end position="1477"/>
    </location>
</feature>
<feature type="compositionally biased region" description="Gly residues" evidence="14">
    <location>
        <begin position="316"/>
        <end position="330"/>
    </location>
</feature>
<evidence type="ECO:0000256" key="9">
    <source>
        <dbReference type="ARBA" id="ARBA00023163"/>
    </source>
</evidence>
<dbReference type="Gene3D" id="1.20.5.190">
    <property type="match status" value="1"/>
</dbReference>
<comment type="similarity">
    <text evidence="3">Belongs to the CAMTA family.</text>
</comment>
<comment type="function">
    <text evidence="12">Transcriptional activator.</text>
</comment>
<keyword evidence="7" id="KW-0040">ANK repeat</keyword>
<feature type="region of interest" description="Disordered" evidence="14">
    <location>
        <begin position="1196"/>
        <end position="1356"/>
    </location>
</feature>
<gene>
    <name evidence="16" type="ORF">J4Q44_G00084280</name>
</gene>
<dbReference type="PROSITE" id="PS50096">
    <property type="entry name" value="IQ"/>
    <property type="match status" value="1"/>
</dbReference>
<dbReference type="InterPro" id="IPR002909">
    <property type="entry name" value="IPT_dom"/>
</dbReference>
<evidence type="ECO:0000259" key="15">
    <source>
        <dbReference type="PROSITE" id="PS51437"/>
    </source>
</evidence>
<keyword evidence="6" id="KW-0805">Transcription regulation</keyword>
<evidence type="ECO:0000256" key="11">
    <source>
        <dbReference type="ARBA" id="ARBA00029480"/>
    </source>
</evidence>
<dbReference type="InterPro" id="IPR005559">
    <property type="entry name" value="CG-1_dom"/>
</dbReference>
<dbReference type="PANTHER" id="PTHR23335">
    <property type="entry name" value="CALMODULIN-BINDING TRANSCRIPTION ACTIVATOR CAMTA"/>
    <property type="match status" value="1"/>
</dbReference>
<feature type="region of interest" description="Disordered" evidence="14">
    <location>
        <begin position="45"/>
        <end position="73"/>
    </location>
</feature>
<sequence>MDSYRAREFTRHCRGAPLSIITPLTNRVAVLSGLAPCAPPPSLSCPRRARAWSPPGREEEEEEDEACGGEMAAENMPEGLKRIRNPERIIRIAVGYTGHAPPKSDDTDTNGEPGQLKIYLPKKLLECLPKCSSLPKERHRWNTNEEIAAYLITFEKHEEWLTTSPKTRPQNGSMILYNRKKVKYRKDGYCWKKRKDGKTTREDHMKLKVQGVECLYGCYVHSSIIPTFHRRCYWLLQNPDIVLVHYLNVPAVDDSGKPCGPVLCSINTDRKEWAKWSKEELIGQLKPMCAGSSLHQKCSTAKHRIISPKVEAKTGAGAGTGTGARTGTGAGTEVQNSDVSEGQTEPSPGVGARSRGGGERRNGRLPKPSLLPQSSMEVSSTSTNQVEVPDTTQSSPLSITSDITADSPTLGLASSLSQSSAAVFMSEVATVTGDSMYTTEHAHLIGSTHDATTAGILLAVAPDTQRFEFPGGVGLGEEGGELVLSSSLDSGGSGVNLPETSMNFDPDCFLNNPKQGQTYGGGGGKAEGGSCNGEGGLRCSSQSLTANGYVFNAALVNIKTEDTPLEQPLANQSGYADEGTGLSPSTTLEQMDFSAVMSSVCAQSLAQQIHQHSPSLFLQASPQTPLAQATQPQICASETGQDSGETQAYLGLPTIPQTDSPGTNGDPHTHLHQPSPDQHGHSEESDQGGLGLGSFPVRGQEMRKDQLSTRGPGKVRSPEKEPQKRAELLLNPGEQSEAYRNNTGVGRGGEHYLQPTTKSGGVEGAQEIGGENDIFCNGVRDAGVNSSVVDSPRSLAGAAMEGGLYSSTLPQPGVGEAGGAEGAGGGISLEGFEASFGNQFSDLINDFISVEGGGGGAVAGTGGSALYTPALMPQEVVGEGQGAGAAPIQGSEVEQGTLRLLPETGRLFGVTDYSPEWSYPEGGVKVLITGPWLEASSEYSCLFDHISVPAALIQPGVLRCYCPAHDTGLVMLQVAMGGDVISSSVVFEYKARDLPALPSSQHDWLSLDDTQFRMSILERLEQMEQRMAEITNHHQSSETTAATGGGGGAGGTDHQSQLSPAEGSFEGRVVVVCEKMMTRPCWVSSNQLIHSRSSRGMTLLHLAAAQGYAGLIQTLIRWRTKHADSIDLELEVDPLNVDHFSCTPLMWACALGHTEAALVLYQWDPRALAIPDSLGRLPLSIARSRGHTRLAELLEQLQQAPPTQGPSTNTWMDRWSSESEPSGQRESPAPSSNPDLRRTRTEPQQSTQNQSQGQSWALQGQPQLQGQHRGPQDSQGDLPPAKRLKLNHEAQQQPANPPNPTHTLSHPPNLPRSQLPNLSPLNTHPPRPSSNSPNPHFPSPPLQARLGGSGGGSRYSLRQALGRRSLARRILGKERLANHLRQRGVSTRGGEAELLTYQENSEDLQMNMMMLAEHIMEATPDRIKQEGFVATETETSPPETVGVSGDVSWLASYIGDVERFLYSRPQMPTPSPIPSPLSGPEDQESPLAPQGLPSPADWSSFLHASLSGEGPDTNPAHLTLTEAEQRELYEAARHAHHTLRKYKGRPIQEQRKETVAVVQRCYKKYKQLSWIALKYALYKRMTLAAILIQSRFRSFHEQRKFQQSRRAAVLIQQYYRSYRHSLSSLLTKRQNQAARKILRFLLRCRHSLLMDHRPVKRGKRAEKGQGS</sequence>
<dbReference type="Gene3D" id="2.60.40.10">
    <property type="entry name" value="Immunoglobulins"/>
    <property type="match status" value="1"/>
</dbReference>
<dbReference type="InterPro" id="IPR036770">
    <property type="entry name" value="Ankyrin_rpt-contain_sf"/>
</dbReference>
<dbReference type="GO" id="GO:0003690">
    <property type="term" value="F:double-stranded DNA binding"/>
    <property type="evidence" value="ECO:0007669"/>
    <property type="project" value="TreeGrafter"/>
</dbReference>
<comment type="subcellular location">
    <subcellularLocation>
        <location evidence="2">Cytoplasm</location>
    </subcellularLocation>
    <subcellularLocation>
        <location evidence="1">Nucleus</location>
    </subcellularLocation>
</comment>
<evidence type="ECO:0000256" key="4">
    <source>
        <dbReference type="ARBA" id="ARBA00022490"/>
    </source>
</evidence>
<evidence type="ECO:0000256" key="13">
    <source>
        <dbReference type="ARBA" id="ARBA00071877"/>
    </source>
</evidence>
<dbReference type="Gene3D" id="1.25.40.20">
    <property type="entry name" value="Ankyrin repeat-containing domain"/>
    <property type="match status" value="1"/>
</dbReference>
<evidence type="ECO:0000256" key="6">
    <source>
        <dbReference type="ARBA" id="ARBA00023015"/>
    </source>
</evidence>
<dbReference type="GO" id="GO:0003712">
    <property type="term" value="F:transcription coregulator activity"/>
    <property type="evidence" value="ECO:0007669"/>
    <property type="project" value="TreeGrafter"/>
</dbReference>
<feature type="compositionally biased region" description="Polar residues" evidence="14">
    <location>
        <begin position="1256"/>
        <end position="1266"/>
    </location>
</feature>
<dbReference type="GO" id="GO:0005737">
    <property type="term" value="C:cytoplasm"/>
    <property type="evidence" value="ECO:0007669"/>
    <property type="project" value="UniProtKB-SubCell"/>
</dbReference>
<evidence type="ECO:0000256" key="8">
    <source>
        <dbReference type="ARBA" id="ARBA00023159"/>
    </source>
</evidence>
<keyword evidence="17" id="KW-1185">Reference proteome</keyword>
<dbReference type="SUPFAM" id="SSF81296">
    <property type="entry name" value="E set domains"/>
    <property type="match status" value="1"/>
</dbReference>
<feature type="compositionally biased region" description="Polar residues" evidence="14">
    <location>
        <begin position="1201"/>
        <end position="1211"/>
    </location>
</feature>
<dbReference type="Pfam" id="PF01833">
    <property type="entry name" value="TIG"/>
    <property type="match status" value="1"/>
</dbReference>
<dbReference type="Proteomes" id="UP001356427">
    <property type="component" value="Unassembled WGS sequence"/>
</dbReference>
<evidence type="ECO:0000256" key="12">
    <source>
        <dbReference type="ARBA" id="ARBA00055757"/>
    </source>
</evidence>
<evidence type="ECO:0000313" key="17">
    <source>
        <dbReference type="Proteomes" id="UP001356427"/>
    </source>
</evidence>
<feature type="domain" description="CG-1" evidence="15">
    <location>
        <begin position="130"/>
        <end position="255"/>
    </location>
</feature>
<feature type="region of interest" description="Disordered" evidence="14">
    <location>
        <begin position="1031"/>
        <end position="1062"/>
    </location>
</feature>
<evidence type="ECO:0000313" key="16">
    <source>
        <dbReference type="EMBL" id="KAK6321452.1"/>
    </source>
</evidence>
<organism evidence="16 17">
    <name type="scientific">Coregonus suidteri</name>
    <dbReference type="NCBI Taxonomy" id="861788"/>
    <lineage>
        <taxon>Eukaryota</taxon>
        <taxon>Metazoa</taxon>
        <taxon>Chordata</taxon>
        <taxon>Craniata</taxon>
        <taxon>Vertebrata</taxon>
        <taxon>Euteleostomi</taxon>
        <taxon>Actinopterygii</taxon>
        <taxon>Neopterygii</taxon>
        <taxon>Teleostei</taxon>
        <taxon>Protacanthopterygii</taxon>
        <taxon>Salmoniformes</taxon>
        <taxon>Salmonidae</taxon>
        <taxon>Coregoninae</taxon>
        <taxon>Coregonus</taxon>
    </lineage>
</organism>
<feature type="region of interest" description="Disordered" evidence="14">
    <location>
        <begin position="629"/>
        <end position="766"/>
    </location>
</feature>
<feature type="compositionally biased region" description="Polar residues" evidence="14">
    <location>
        <begin position="634"/>
        <end position="646"/>
    </location>
</feature>
<feature type="region of interest" description="Disordered" evidence="14">
    <location>
        <begin position="1463"/>
        <end position="1493"/>
    </location>
</feature>
<dbReference type="InterPro" id="IPR014756">
    <property type="entry name" value="Ig_E-set"/>
</dbReference>